<evidence type="ECO:0000313" key="3">
    <source>
        <dbReference type="Proteomes" id="UP000004221"/>
    </source>
</evidence>
<feature type="compositionally biased region" description="Basic and acidic residues" evidence="1">
    <location>
        <begin position="67"/>
        <end position="78"/>
    </location>
</feature>
<accession>I4EIR2</accession>
<feature type="compositionally biased region" description="Basic and acidic residues" evidence="1">
    <location>
        <begin position="15"/>
        <end position="34"/>
    </location>
</feature>
<proteinExistence type="predicted"/>
<keyword evidence="3" id="KW-1185">Reference proteome</keyword>
<feature type="region of interest" description="Disordered" evidence="1">
    <location>
        <begin position="1"/>
        <end position="78"/>
    </location>
</feature>
<dbReference type="EMBL" id="CAGS01000290">
    <property type="protein sequence ID" value="CCF84574.1"/>
    <property type="molecule type" value="Genomic_DNA"/>
</dbReference>
<evidence type="ECO:0000256" key="1">
    <source>
        <dbReference type="SAM" id="MobiDB-lite"/>
    </source>
</evidence>
<comment type="caution">
    <text evidence="2">The sequence shown here is derived from an EMBL/GenBank/DDBJ whole genome shotgun (WGS) entry which is preliminary data.</text>
</comment>
<dbReference type="AlphaFoldDB" id="I4EIR2"/>
<evidence type="ECO:0000313" key="2">
    <source>
        <dbReference type="EMBL" id="CCF84574.1"/>
    </source>
</evidence>
<name>I4EIR2_9BACT</name>
<organism evidence="2 3">
    <name type="scientific">Nitrolancea hollandica Lb</name>
    <dbReference type="NCBI Taxonomy" id="1129897"/>
    <lineage>
        <taxon>Bacteria</taxon>
        <taxon>Pseudomonadati</taxon>
        <taxon>Thermomicrobiota</taxon>
        <taxon>Thermomicrobia</taxon>
        <taxon>Sphaerobacterales</taxon>
        <taxon>Sphaerobacterineae</taxon>
        <taxon>Sphaerobacteraceae</taxon>
        <taxon>Nitrolancea</taxon>
    </lineage>
</organism>
<dbReference type="Proteomes" id="UP000004221">
    <property type="component" value="Unassembled WGS sequence"/>
</dbReference>
<gene>
    <name evidence="2" type="ORF">NITHO_360005</name>
</gene>
<reference evidence="2 3" key="1">
    <citation type="journal article" date="2012" name="ISME J.">
        <title>Nitrification expanded: discovery, physiology and genomics of a nitrite-oxidizing bacterium from the phylum Chloroflexi.</title>
        <authorList>
            <person name="Sorokin D.Y."/>
            <person name="Lucker S."/>
            <person name="Vejmelkova D."/>
            <person name="Kostrikina N.A."/>
            <person name="Kleerebezem R."/>
            <person name="Rijpstra W.I."/>
            <person name="Damste J.S."/>
            <person name="Le Paslier D."/>
            <person name="Muyzer G."/>
            <person name="Wagner M."/>
            <person name="van Loosdrecht M.C."/>
            <person name="Daims H."/>
        </authorList>
    </citation>
    <scope>NUCLEOTIDE SEQUENCE [LARGE SCALE GENOMIC DNA]</scope>
    <source>
        <strain evidence="3">none</strain>
    </source>
</reference>
<protein>
    <submittedName>
        <fullName evidence="2">Uncharacterized protein</fullName>
    </submittedName>
</protein>
<sequence>MPGERLPDGAAYGMPDHRDVRGHSTDPERGKRDGPWTTRLAGTVEDALPAGPAMSGTRETIVEDDQERIAHRRESSDV</sequence>